<evidence type="ECO:0000256" key="4">
    <source>
        <dbReference type="ARBA" id="ARBA00016461"/>
    </source>
</evidence>
<evidence type="ECO:0000313" key="14">
    <source>
        <dbReference type="Proteomes" id="UP001253545"/>
    </source>
</evidence>
<comment type="caution">
    <text evidence="13">The sequence shown here is derived from an EMBL/GenBank/DDBJ whole genome shotgun (WGS) entry which is preliminary data.</text>
</comment>
<protein>
    <recommendedName>
        <fullName evidence="4 12">Heme exporter protein D</fullName>
    </recommendedName>
</protein>
<dbReference type="RefSeq" id="WP_311368255.1">
    <property type="nucleotide sequence ID" value="NZ_JAVRHX010000001.1"/>
</dbReference>
<feature type="transmembrane region" description="Helical" evidence="12">
    <location>
        <begin position="6"/>
        <end position="28"/>
    </location>
</feature>
<gene>
    <name evidence="13" type="primary">ccmD</name>
    <name evidence="13" type="ORF">RM552_02150</name>
</gene>
<dbReference type="Pfam" id="PF04995">
    <property type="entry name" value="CcmD"/>
    <property type="match status" value="1"/>
</dbReference>
<evidence type="ECO:0000256" key="7">
    <source>
        <dbReference type="ARBA" id="ARBA00022519"/>
    </source>
</evidence>
<reference evidence="13 14" key="1">
    <citation type="submission" date="2023-09" db="EMBL/GenBank/DDBJ databases">
        <authorList>
            <person name="Rey-Velasco X."/>
        </authorList>
    </citation>
    <scope>NUCLEOTIDE SEQUENCE [LARGE SCALE GENOMIC DNA]</scope>
    <source>
        <strain evidence="13 14">P117</strain>
    </source>
</reference>
<dbReference type="InterPro" id="IPR052075">
    <property type="entry name" value="Heme_exporter_D"/>
</dbReference>
<comment type="function">
    <text evidence="1 12">Required for the export of heme to the periplasm for the biogenesis of c-type cytochromes.</text>
</comment>
<name>A0ABU2ZLZ0_9ALTE</name>
<evidence type="ECO:0000256" key="2">
    <source>
        <dbReference type="ARBA" id="ARBA00004377"/>
    </source>
</evidence>
<keyword evidence="10 12" id="KW-1133">Transmembrane helix</keyword>
<dbReference type="NCBIfam" id="TIGR03141">
    <property type="entry name" value="cytochro_ccmD"/>
    <property type="match status" value="1"/>
</dbReference>
<evidence type="ECO:0000313" key="13">
    <source>
        <dbReference type="EMBL" id="MDT0593643.1"/>
    </source>
</evidence>
<dbReference type="PANTHER" id="PTHR37531">
    <property type="entry name" value="HEME EXPORTER PROTEIN D"/>
    <property type="match status" value="1"/>
</dbReference>
<evidence type="ECO:0000256" key="3">
    <source>
        <dbReference type="ARBA" id="ARBA00008741"/>
    </source>
</evidence>
<comment type="subcellular location">
    <subcellularLocation>
        <location evidence="2 12">Cell inner membrane</location>
        <topology evidence="2 12">Single-pass membrane protein</topology>
    </subcellularLocation>
</comment>
<evidence type="ECO:0000256" key="11">
    <source>
        <dbReference type="ARBA" id="ARBA00023136"/>
    </source>
</evidence>
<organism evidence="13 14">
    <name type="scientific">Glaciecola petra</name>
    <dbReference type="NCBI Taxonomy" id="3075602"/>
    <lineage>
        <taxon>Bacteria</taxon>
        <taxon>Pseudomonadati</taxon>
        <taxon>Pseudomonadota</taxon>
        <taxon>Gammaproteobacteria</taxon>
        <taxon>Alteromonadales</taxon>
        <taxon>Alteromonadaceae</taxon>
        <taxon>Glaciecola</taxon>
    </lineage>
</organism>
<keyword evidence="8 12" id="KW-0812">Transmembrane</keyword>
<dbReference type="InterPro" id="IPR007078">
    <property type="entry name" value="Haem_export_protD_CcmD"/>
</dbReference>
<evidence type="ECO:0000256" key="9">
    <source>
        <dbReference type="ARBA" id="ARBA00022748"/>
    </source>
</evidence>
<sequence length="61" mass="6741">MGGRAVFVWSSYAITISTLLGLLVLSVIERTKIIKQAIKQKARVEKIMAARQAKRAAKQKA</sequence>
<dbReference type="Proteomes" id="UP001253545">
    <property type="component" value="Unassembled WGS sequence"/>
</dbReference>
<keyword evidence="7 12" id="KW-0997">Cell inner membrane</keyword>
<keyword evidence="14" id="KW-1185">Reference proteome</keyword>
<evidence type="ECO:0000256" key="5">
    <source>
        <dbReference type="ARBA" id="ARBA00022448"/>
    </source>
</evidence>
<keyword evidence="9 12" id="KW-0201">Cytochrome c-type biogenesis</keyword>
<proteinExistence type="inferred from homology"/>
<accession>A0ABU2ZLZ0</accession>
<keyword evidence="6 12" id="KW-1003">Cell membrane</keyword>
<dbReference type="PANTHER" id="PTHR37531:SF1">
    <property type="entry name" value="HEME EXPORTER PROTEIN D"/>
    <property type="match status" value="1"/>
</dbReference>
<dbReference type="EMBL" id="JAVRHX010000001">
    <property type="protein sequence ID" value="MDT0593643.1"/>
    <property type="molecule type" value="Genomic_DNA"/>
</dbReference>
<evidence type="ECO:0000256" key="12">
    <source>
        <dbReference type="RuleBase" id="RU363101"/>
    </source>
</evidence>
<keyword evidence="5 12" id="KW-0813">Transport</keyword>
<evidence type="ECO:0000256" key="1">
    <source>
        <dbReference type="ARBA" id="ARBA00002442"/>
    </source>
</evidence>
<keyword evidence="11 12" id="KW-0472">Membrane</keyword>
<evidence type="ECO:0000256" key="8">
    <source>
        <dbReference type="ARBA" id="ARBA00022692"/>
    </source>
</evidence>
<comment type="similarity">
    <text evidence="3 12">Belongs to the CcmD/CycX/HelD family.</text>
</comment>
<evidence type="ECO:0000256" key="10">
    <source>
        <dbReference type="ARBA" id="ARBA00022989"/>
    </source>
</evidence>
<evidence type="ECO:0000256" key="6">
    <source>
        <dbReference type="ARBA" id="ARBA00022475"/>
    </source>
</evidence>